<protein>
    <submittedName>
        <fullName evidence="2">Uncharacterized protein</fullName>
    </submittedName>
</protein>
<comment type="caution">
    <text evidence="2">The sequence shown here is derived from an EMBL/GenBank/DDBJ whole genome shotgun (WGS) entry which is preliminary data.</text>
</comment>
<gene>
    <name evidence="2" type="ORF">HMPREF9418_2196</name>
</gene>
<feature type="region of interest" description="Disordered" evidence="1">
    <location>
        <begin position="145"/>
        <end position="164"/>
    </location>
</feature>
<sequence length="183" mass="21011">MYFTYEKGSKIMILEFIKKLFGATGGASSSSKRGGWNEEEGVYYAKGSYDNAVEYNNELMCIANFMLYHMEDMNQAMDKRDYAQAEKVRVQWIAAIPNYIAQADKLGAYKGDASLLNALKNHLHFFSDLMEDGYKKLIQIRASGKHGSEEDEEQLDENNEKILDSTDKFNEVSDEFLEKFEDE</sequence>
<evidence type="ECO:0000313" key="3">
    <source>
        <dbReference type="Proteomes" id="UP000004982"/>
    </source>
</evidence>
<dbReference type="EMBL" id="AFQE01000108">
    <property type="protein sequence ID" value="EGQ75955.1"/>
    <property type="molecule type" value="Genomic_DNA"/>
</dbReference>
<dbReference type="AlphaFoldDB" id="A0AA36UHP6"/>
<evidence type="ECO:0000313" key="2">
    <source>
        <dbReference type="EMBL" id="EGQ75955.1"/>
    </source>
</evidence>
<accession>A0AA36UHP6</accession>
<name>A0AA36UHP6_9NEIS</name>
<proteinExistence type="predicted"/>
<dbReference type="Proteomes" id="UP000004982">
    <property type="component" value="Unassembled WGS sequence"/>
</dbReference>
<evidence type="ECO:0000256" key="1">
    <source>
        <dbReference type="SAM" id="MobiDB-lite"/>
    </source>
</evidence>
<organism evidence="2 3">
    <name type="scientific">Neisseria macacae ATCC 33926</name>
    <dbReference type="NCBI Taxonomy" id="997348"/>
    <lineage>
        <taxon>Bacteria</taxon>
        <taxon>Pseudomonadati</taxon>
        <taxon>Pseudomonadota</taxon>
        <taxon>Betaproteobacteria</taxon>
        <taxon>Neisseriales</taxon>
        <taxon>Neisseriaceae</taxon>
        <taxon>Neisseria</taxon>
    </lineage>
</organism>
<reference evidence="2 3" key="1">
    <citation type="submission" date="2011-05" db="EMBL/GenBank/DDBJ databases">
        <authorList>
            <person name="Muzny D."/>
            <person name="Qin X."/>
            <person name="Deng J."/>
            <person name="Jiang H."/>
            <person name="Liu Y."/>
            <person name="Qu J."/>
            <person name="Song X.-Z."/>
            <person name="Zhang L."/>
            <person name="Thornton R."/>
            <person name="Coyle M."/>
            <person name="Francisco L."/>
            <person name="Jackson L."/>
            <person name="Javaid M."/>
            <person name="Korchina V."/>
            <person name="Kovar C."/>
            <person name="Mata R."/>
            <person name="Mathew T."/>
            <person name="Ngo R."/>
            <person name="Nguyen L."/>
            <person name="Nguyen N."/>
            <person name="Okwuonu G."/>
            <person name="Ongeri F."/>
            <person name="Pham C."/>
            <person name="Simmons D."/>
            <person name="Wilczek-Boney K."/>
            <person name="Hale W."/>
            <person name="Jakkamsetti A."/>
            <person name="Pham P."/>
            <person name="Ruth R."/>
            <person name="San Lucas F."/>
            <person name="Warren J."/>
            <person name="Zhang J."/>
            <person name="Zhao Z."/>
            <person name="Zhou C."/>
            <person name="Zhu D."/>
            <person name="Lee S."/>
            <person name="Bess C."/>
            <person name="Blankenburg K."/>
            <person name="Forbes L."/>
            <person name="Fu Q."/>
            <person name="Gubbala S."/>
            <person name="Hirani K."/>
            <person name="Jayaseelan J.C."/>
            <person name="Lara F."/>
            <person name="Munidasa M."/>
            <person name="Palculict T."/>
            <person name="Patil S."/>
            <person name="Pu L.-L."/>
            <person name="Saada N."/>
            <person name="Tang L."/>
            <person name="Weissenberger G."/>
            <person name="Zhu Y."/>
            <person name="Hemphill L."/>
            <person name="Shang Y."/>
            <person name="Youmans B."/>
            <person name="Ayvaz T."/>
            <person name="Ross M."/>
            <person name="Santibanez J."/>
            <person name="Aqrawi P."/>
            <person name="Gross S."/>
            <person name="Joshi V."/>
            <person name="Fowler G."/>
            <person name="Nazareth L."/>
            <person name="Reid J."/>
            <person name="Worley K."/>
            <person name="Petrosino J."/>
            <person name="Highlander S."/>
            <person name="Gibbs R."/>
        </authorList>
    </citation>
    <scope>NUCLEOTIDE SEQUENCE [LARGE SCALE GENOMIC DNA]</scope>
    <source>
        <strain evidence="2 3">ATCC 33926</strain>
    </source>
</reference>